<reference evidence="1 2" key="1">
    <citation type="submission" date="2018-05" db="EMBL/GenBank/DDBJ databases">
        <title>Genomic Encyclopedia of Type Strains, Phase IV (KMG-IV): sequencing the most valuable type-strain genomes for metagenomic binning, comparative biology and taxonomic classification.</title>
        <authorList>
            <person name="Goeker M."/>
        </authorList>
    </citation>
    <scope>NUCLEOTIDE SEQUENCE [LARGE SCALE GENOMIC DNA]</scope>
    <source>
        <strain evidence="1 2">DSM 100333</strain>
    </source>
</reference>
<dbReference type="Proteomes" id="UP000245870">
    <property type="component" value="Unassembled WGS sequence"/>
</dbReference>
<dbReference type="EMBL" id="QENY01000006">
    <property type="protein sequence ID" value="PVX56527.1"/>
    <property type="molecule type" value="Genomic_DNA"/>
</dbReference>
<name>A0A2U0UFS0_9BACT</name>
<evidence type="ECO:0000313" key="1">
    <source>
        <dbReference type="EMBL" id="PVX56527.1"/>
    </source>
</evidence>
<protein>
    <submittedName>
        <fullName evidence="1">Uncharacterized protein</fullName>
    </submittedName>
</protein>
<keyword evidence="2" id="KW-1185">Reference proteome</keyword>
<proteinExistence type="predicted"/>
<evidence type="ECO:0000313" key="2">
    <source>
        <dbReference type="Proteomes" id="UP000245870"/>
    </source>
</evidence>
<sequence length="44" mass="5087">MQFIAKTYEKTKIYRIFAAKYDEGFVKTPIQLVKSSLVFVLVGD</sequence>
<organism evidence="1 2">
    <name type="scientific">Hallella colorans</name>
    <dbReference type="NCBI Taxonomy" id="1703337"/>
    <lineage>
        <taxon>Bacteria</taxon>
        <taxon>Pseudomonadati</taxon>
        <taxon>Bacteroidota</taxon>
        <taxon>Bacteroidia</taxon>
        <taxon>Bacteroidales</taxon>
        <taxon>Prevotellaceae</taxon>
        <taxon>Hallella</taxon>
    </lineage>
</organism>
<comment type="caution">
    <text evidence="1">The sequence shown here is derived from an EMBL/GenBank/DDBJ whole genome shotgun (WGS) entry which is preliminary data.</text>
</comment>
<gene>
    <name evidence="1" type="ORF">C7379_10699</name>
</gene>
<accession>A0A2U0UFS0</accession>
<dbReference type="AlphaFoldDB" id="A0A2U0UFS0"/>